<protein>
    <submittedName>
        <fullName evidence="1">Uncharacterized protein</fullName>
    </submittedName>
</protein>
<reference evidence="1" key="1">
    <citation type="journal article" date="2022" name="bioRxiv">
        <title>Sequencing and chromosome-scale assembly of the giantPleurodeles waltlgenome.</title>
        <authorList>
            <person name="Brown T."/>
            <person name="Elewa A."/>
            <person name="Iarovenko S."/>
            <person name="Subramanian E."/>
            <person name="Araus A.J."/>
            <person name="Petzold A."/>
            <person name="Susuki M."/>
            <person name="Suzuki K.-i.T."/>
            <person name="Hayashi T."/>
            <person name="Toyoda A."/>
            <person name="Oliveira C."/>
            <person name="Osipova E."/>
            <person name="Leigh N.D."/>
            <person name="Simon A."/>
            <person name="Yun M.H."/>
        </authorList>
    </citation>
    <scope>NUCLEOTIDE SEQUENCE</scope>
    <source>
        <strain evidence="1">20211129_DDA</strain>
        <tissue evidence="1">Liver</tissue>
    </source>
</reference>
<proteinExistence type="predicted"/>
<dbReference type="Proteomes" id="UP001066276">
    <property type="component" value="Chromosome 2_2"/>
</dbReference>
<dbReference type="AlphaFoldDB" id="A0AAV7UWQ1"/>
<sequence>MDLFLWEQRRECEYGLVWATPMTDTTAKLTDKRTPLFAPGLFQQGEDDGYYYTINTDCRSTLGVGSWGLIINVDVLAVGDARDEDTTDRPPICIEYLFDICCHEA</sequence>
<dbReference type="EMBL" id="JANPWB010000004">
    <property type="protein sequence ID" value="KAJ1192092.1"/>
    <property type="molecule type" value="Genomic_DNA"/>
</dbReference>
<evidence type="ECO:0000313" key="1">
    <source>
        <dbReference type="EMBL" id="KAJ1192092.1"/>
    </source>
</evidence>
<name>A0AAV7UWQ1_PLEWA</name>
<comment type="caution">
    <text evidence="1">The sequence shown here is derived from an EMBL/GenBank/DDBJ whole genome shotgun (WGS) entry which is preliminary data.</text>
</comment>
<evidence type="ECO:0000313" key="2">
    <source>
        <dbReference type="Proteomes" id="UP001066276"/>
    </source>
</evidence>
<accession>A0AAV7UWQ1</accession>
<gene>
    <name evidence="1" type="ORF">NDU88_001404</name>
</gene>
<organism evidence="1 2">
    <name type="scientific">Pleurodeles waltl</name>
    <name type="common">Iberian ribbed newt</name>
    <dbReference type="NCBI Taxonomy" id="8319"/>
    <lineage>
        <taxon>Eukaryota</taxon>
        <taxon>Metazoa</taxon>
        <taxon>Chordata</taxon>
        <taxon>Craniata</taxon>
        <taxon>Vertebrata</taxon>
        <taxon>Euteleostomi</taxon>
        <taxon>Amphibia</taxon>
        <taxon>Batrachia</taxon>
        <taxon>Caudata</taxon>
        <taxon>Salamandroidea</taxon>
        <taxon>Salamandridae</taxon>
        <taxon>Pleurodelinae</taxon>
        <taxon>Pleurodeles</taxon>
    </lineage>
</organism>
<keyword evidence="2" id="KW-1185">Reference proteome</keyword>